<dbReference type="PROSITE" id="PS50089">
    <property type="entry name" value="ZF_RING_2"/>
    <property type="match status" value="1"/>
</dbReference>
<dbReference type="Gene3D" id="3.30.40.10">
    <property type="entry name" value="Zinc/RING finger domain, C3HC4 (zinc finger)"/>
    <property type="match status" value="1"/>
</dbReference>
<sequence>MDNNEGHNKNNKNKSRLLLPLELLFDIIHTANKSLDLKNIIYTENTAMILELKEYFIKLMSCSTILYAYFGGNLIKLFKKLKMTFCVLCGLVILENQQSATIIICQHVFHFMCLHTHLSSSNKCPVNDCFKLIEDVRYNWQIPPVNENVEVSSEACEPSVPESLFEQNVATNVPSPFIHQYVAHGPLCSFQNDFSNISVGQMLEQIQPAQPIDFHYVESSSNQRQEDTATFFNPASAATTQAVCLTTTFQQVYEPDRPTINPILDLNVPQICAWIYKLSRGKQANWRKDVTARIINMTFIQRVEVANFYQTKYGTTIIVHLKYTGPSIKLMDALIYNVRYNVNELHEATKYTLSKRLDVAIEILFSKTDTEKTQIRAIYRQNHRSELINDIVAGVDNADWNYWLLINLAKCKRDESIQTSHKQASQEASRIFSSWSNIDVDETKELLKILFTQNFSQLKLFIAELERLYDQTIEDDMPGLFGNVLRTGICLMIKFIKNKHKYFAQLLNKYLAEEDHLLRILVNRSEIDLGNIIVEYNAMHEKTLGLEIKMRFKGAFQEHLLAIIGCGN</sequence>
<keyword evidence="2" id="KW-0677">Repeat</keyword>
<dbReference type="Pfam" id="PF00191">
    <property type="entry name" value="Annexin"/>
    <property type="match status" value="1"/>
</dbReference>
<evidence type="ECO:0000256" key="5">
    <source>
        <dbReference type="ARBA" id="ARBA00023216"/>
    </source>
</evidence>
<dbReference type="EMBL" id="CAJEWN010000017">
    <property type="protein sequence ID" value="CAD2135673.1"/>
    <property type="molecule type" value="Genomic_DNA"/>
</dbReference>
<reference evidence="8 9" key="1">
    <citation type="submission" date="2020-08" db="EMBL/GenBank/DDBJ databases">
        <authorList>
            <person name="Koutsovoulos G."/>
            <person name="Danchin GJ E."/>
        </authorList>
    </citation>
    <scope>NUCLEOTIDE SEQUENCE [LARGE SCALE GENOMIC DNA]</scope>
</reference>
<dbReference type="PANTHER" id="PTHR10502:SF102">
    <property type="entry name" value="ANNEXIN B11"/>
    <property type="match status" value="1"/>
</dbReference>
<evidence type="ECO:0000259" key="7">
    <source>
        <dbReference type="PROSITE" id="PS50089"/>
    </source>
</evidence>
<dbReference type="Gene3D" id="1.10.220.10">
    <property type="entry name" value="Annexin"/>
    <property type="match status" value="1"/>
</dbReference>
<dbReference type="Proteomes" id="UP000580250">
    <property type="component" value="Unassembled WGS sequence"/>
</dbReference>
<keyword evidence="3 6" id="KW-0479">Metal-binding</keyword>
<comment type="caution">
    <text evidence="8">The sequence shown here is derived from an EMBL/GenBank/DDBJ whole genome shotgun (WGS) entry which is preliminary data.</text>
</comment>
<dbReference type="AlphaFoldDB" id="A0A6V7TYC0"/>
<dbReference type="SMART" id="SM00335">
    <property type="entry name" value="ANX"/>
    <property type="match status" value="1"/>
</dbReference>
<dbReference type="GO" id="GO:0012506">
    <property type="term" value="C:vesicle membrane"/>
    <property type="evidence" value="ECO:0007669"/>
    <property type="project" value="TreeGrafter"/>
</dbReference>
<dbReference type="InterPro" id="IPR037104">
    <property type="entry name" value="Annexin_sf"/>
</dbReference>
<dbReference type="GO" id="GO:0005737">
    <property type="term" value="C:cytoplasm"/>
    <property type="evidence" value="ECO:0007669"/>
    <property type="project" value="TreeGrafter"/>
</dbReference>
<accession>A0A6V7TYC0</accession>
<dbReference type="GO" id="GO:0005886">
    <property type="term" value="C:plasma membrane"/>
    <property type="evidence" value="ECO:0007669"/>
    <property type="project" value="TreeGrafter"/>
</dbReference>
<dbReference type="OrthoDB" id="37886at2759"/>
<dbReference type="GO" id="GO:0008270">
    <property type="term" value="F:zinc ion binding"/>
    <property type="evidence" value="ECO:0007669"/>
    <property type="project" value="UniProtKB-KW"/>
</dbReference>
<keyword evidence="4" id="KW-0862">Zinc</keyword>
<dbReference type="GO" id="GO:0005544">
    <property type="term" value="F:calcium-dependent phospholipid binding"/>
    <property type="evidence" value="ECO:0007669"/>
    <property type="project" value="InterPro"/>
</dbReference>
<evidence type="ECO:0000313" key="8">
    <source>
        <dbReference type="EMBL" id="CAD2135673.1"/>
    </source>
</evidence>
<evidence type="ECO:0000256" key="1">
    <source>
        <dbReference type="ARBA" id="ARBA00007831"/>
    </source>
</evidence>
<dbReference type="SUPFAM" id="SSF57850">
    <property type="entry name" value="RING/U-box"/>
    <property type="match status" value="1"/>
</dbReference>
<dbReference type="InterPro" id="IPR001841">
    <property type="entry name" value="Znf_RING"/>
</dbReference>
<evidence type="ECO:0000256" key="6">
    <source>
        <dbReference type="PROSITE-ProRule" id="PRU00175"/>
    </source>
</evidence>
<dbReference type="PANTHER" id="PTHR10502">
    <property type="entry name" value="ANNEXIN"/>
    <property type="match status" value="1"/>
</dbReference>
<comment type="similarity">
    <text evidence="1">Belongs to the annexin family.</text>
</comment>
<evidence type="ECO:0000313" key="9">
    <source>
        <dbReference type="Proteomes" id="UP000580250"/>
    </source>
</evidence>
<dbReference type="GO" id="GO:0005634">
    <property type="term" value="C:nucleus"/>
    <property type="evidence" value="ECO:0007669"/>
    <property type="project" value="TreeGrafter"/>
</dbReference>
<evidence type="ECO:0000256" key="2">
    <source>
        <dbReference type="ARBA" id="ARBA00022737"/>
    </source>
</evidence>
<proteinExistence type="inferred from homology"/>
<dbReference type="InterPro" id="IPR013083">
    <property type="entry name" value="Znf_RING/FYVE/PHD"/>
</dbReference>
<dbReference type="GO" id="GO:0001786">
    <property type="term" value="F:phosphatidylserine binding"/>
    <property type="evidence" value="ECO:0007669"/>
    <property type="project" value="TreeGrafter"/>
</dbReference>
<gene>
    <name evidence="8" type="ORF">MENT_LOCUS4803</name>
</gene>
<dbReference type="GO" id="GO:0005509">
    <property type="term" value="F:calcium ion binding"/>
    <property type="evidence" value="ECO:0007669"/>
    <property type="project" value="InterPro"/>
</dbReference>
<keyword evidence="5" id="KW-0041">Annexin</keyword>
<keyword evidence="3 6" id="KW-0863">Zinc-finger</keyword>
<evidence type="ECO:0000256" key="3">
    <source>
        <dbReference type="ARBA" id="ARBA00022771"/>
    </source>
</evidence>
<dbReference type="InterPro" id="IPR018502">
    <property type="entry name" value="Annexin_repeat"/>
</dbReference>
<dbReference type="SUPFAM" id="SSF47874">
    <property type="entry name" value="Annexin"/>
    <property type="match status" value="1"/>
</dbReference>
<protein>
    <recommendedName>
        <fullName evidence="7">RING-type domain-containing protein</fullName>
    </recommendedName>
</protein>
<evidence type="ECO:0000256" key="4">
    <source>
        <dbReference type="ARBA" id="ARBA00022833"/>
    </source>
</evidence>
<feature type="domain" description="RING-type" evidence="7">
    <location>
        <begin position="86"/>
        <end position="128"/>
    </location>
</feature>
<organism evidence="8 9">
    <name type="scientific">Meloidogyne enterolobii</name>
    <name type="common">Root-knot nematode worm</name>
    <name type="synonym">Meloidogyne mayaguensis</name>
    <dbReference type="NCBI Taxonomy" id="390850"/>
    <lineage>
        <taxon>Eukaryota</taxon>
        <taxon>Metazoa</taxon>
        <taxon>Ecdysozoa</taxon>
        <taxon>Nematoda</taxon>
        <taxon>Chromadorea</taxon>
        <taxon>Rhabditida</taxon>
        <taxon>Tylenchina</taxon>
        <taxon>Tylenchomorpha</taxon>
        <taxon>Tylenchoidea</taxon>
        <taxon>Meloidogynidae</taxon>
        <taxon>Meloidogyninae</taxon>
        <taxon>Meloidogyne</taxon>
    </lineage>
</organism>
<name>A0A6V7TYC0_MELEN</name>